<keyword evidence="3" id="KW-1003">Cell membrane</keyword>
<dbReference type="AlphaFoldDB" id="A0A4S3KBV0"/>
<gene>
    <name evidence="8" type="ORF">B1991_15575</name>
</gene>
<feature type="transmembrane region" description="Helical" evidence="7">
    <location>
        <begin position="62"/>
        <end position="84"/>
    </location>
</feature>
<comment type="subcellular location">
    <subcellularLocation>
        <location evidence="1">Cell membrane</location>
        <topology evidence="1">Multi-pass membrane protein</topology>
    </subcellularLocation>
</comment>
<keyword evidence="4 7" id="KW-0812">Transmembrane</keyword>
<feature type="transmembrane region" description="Helical" evidence="7">
    <location>
        <begin position="91"/>
        <end position="110"/>
    </location>
</feature>
<accession>A0A4S3KBV0</accession>
<dbReference type="Proteomes" id="UP000306317">
    <property type="component" value="Unassembled WGS sequence"/>
</dbReference>
<organism evidence="8 9">
    <name type="scientific">Rhodanobacter lindaniclasticus</name>
    <dbReference type="NCBI Taxonomy" id="75310"/>
    <lineage>
        <taxon>Bacteria</taxon>
        <taxon>Pseudomonadati</taxon>
        <taxon>Pseudomonadota</taxon>
        <taxon>Gammaproteobacteria</taxon>
        <taxon>Lysobacterales</taxon>
        <taxon>Rhodanobacteraceae</taxon>
        <taxon>Rhodanobacter</taxon>
    </lineage>
</organism>
<comment type="caution">
    <text evidence="8">The sequence shown here is derived from an EMBL/GenBank/DDBJ whole genome shotgun (WGS) entry which is preliminary data.</text>
</comment>
<name>A0A4S3KBV0_9GAMM</name>
<keyword evidence="5 7" id="KW-1133">Transmembrane helix</keyword>
<dbReference type="OrthoDB" id="121744at2"/>
<reference evidence="8 9" key="1">
    <citation type="submission" date="2017-02" db="EMBL/GenBank/DDBJ databases">
        <title>Whole genome sequencing of Rhodanobacter lindaniclasticus DSM 17932.</title>
        <authorList>
            <person name="Kumar S."/>
            <person name="Patil P."/>
            <person name="Patil P.B."/>
        </authorList>
    </citation>
    <scope>NUCLEOTIDE SEQUENCE [LARGE SCALE GENOMIC DNA]</scope>
    <source>
        <strain evidence="8 9">DSM 17932</strain>
    </source>
</reference>
<evidence type="ECO:0000256" key="5">
    <source>
        <dbReference type="ARBA" id="ARBA00022989"/>
    </source>
</evidence>
<evidence type="ECO:0000256" key="3">
    <source>
        <dbReference type="ARBA" id="ARBA00022475"/>
    </source>
</evidence>
<dbReference type="EMBL" id="MWIO01000054">
    <property type="protein sequence ID" value="THD05867.1"/>
    <property type="molecule type" value="Genomic_DNA"/>
</dbReference>
<dbReference type="GO" id="GO:0005886">
    <property type="term" value="C:plasma membrane"/>
    <property type="evidence" value="ECO:0007669"/>
    <property type="project" value="UniProtKB-SubCell"/>
</dbReference>
<keyword evidence="9" id="KW-1185">Reference proteome</keyword>
<dbReference type="PANTHER" id="PTHR33452">
    <property type="entry name" value="OXIDOREDUCTASE CATD-RELATED"/>
    <property type="match status" value="1"/>
</dbReference>
<proteinExistence type="inferred from homology"/>
<feature type="transmembrane region" description="Helical" evidence="7">
    <location>
        <begin position="17"/>
        <end position="37"/>
    </location>
</feature>
<protein>
    <recommendedName>
        <fullName evidence="10">DoxX family protein</fullName>
    </recommendedName>
</protein>
<evidence type="ECO:0008006" key="10">
    <source>
        <dbReference type="Google" id="ProtNLM"/>
    </source>
</evidence>
<evidence type="ECO:0000256" key="7">
    <source>
        <dbReference type="SAM" id="Phobius"/>
    </source>
</evidence>
<evidence type="ECO:0000313" key="9">
    <source>
        <dbReference type="Proteomes" id="UP000306317"/>
    </source>
</evidence>
<evidence type="ECO:0000256" key="2">
    <source>
        <dbReference type="ARBA" id="ARBA00006679"/>
    </source>
</evidence>
<dbReference type="PANTHER" id="PTHR33452:SF1">
    <property type="entry name" value="INNER MEMBRANE PROTEIN YPHA-RELATED"/>
    <property type="match status" value="1"/>
</dbReference>
<sequence>MNTTVAIARWSRLTAQLAVLTPLALLLFRVFVALAFWRAGTVKWDDPSGTAYLFDNEYQVPLLAPALAATLATWTELVLPWFLALGLGTRVVAAVLFVYNIVAVVSYPALWPNGLWAGLIGGDFNDHKAWGLMLLALVALGAGRISLDAVVSRRFR</sequence>
<feature type="transmembrane region" description="Helical" evidence="7">
    <location>
        <begin position="130"/>
        <end position="151"/>
    </location>
</feature>
<dbReference type="RefSeq" id="WP_136259605.1">
    <property type="nucleotide sequence ID" value="NZ_MWIO01000054.1"/>
</dbReference>
<evidence type="ECO:0000256" key="4">
    <source>
        <dbReference type="ARBA" id="ARBA00022692"/>
    </source>
</evidence>
<keyword evidence="6 7" id="KW-0472">Membrane</keyword>
<dbReference type="InterPro" id="IPR051907">
    <property type="entry name" value="DoxX-like_oxidoreductase"/>
</dbReference>
<evidence type="ECO:0000313" key="8">
    <source>
        <dbReference type="EMBL" id="THD05867.1"/>
    </source>
</evidence>
<comment type="similarity">
    <text evidence="2">Belongs to the DoxX family.</text>
</comment>
<dbReference type="InterPro" id="IPR032808">
    <property type="entry name" value="DoxX"/>
</dbReference>
<dbReference type="Pfam" id="PF07681">
    <property type="entry name" value="DoxX"/>
    <property type="match status" value="1"/>
</dbReference>
<evidence type="ECO:0000256" key="1">
    <source>
        <dbReference type="ARBA" id="ARBA00004651"/>
    </source>
</evidence>
<evidence type="ECO:0000256" key="6">
    <source>
        <dbReference type="ARBA" id="ARBA00023136"/>
    </source>
</evidence>